<evidence type="ECO:0008006" key="4">
    <source>
        <dbReference type="Google" id="ProtNLM"/>
    </source>
</evidence>
<evidence type="ECO:0000313" key="2">
    <source>
        <dbReference type="EMBL" id="MFK2904767.1"/>
    </source>
</evidence>
<dbReference type="RefSeq" id="WP_404633593.1">
    <property type="nucleotide sequence ID" value="NZ_JADIKM010000003.1"/>
</dbReference>
<keyword evidence="3" id="KW-1185">Reference proteome</keyword>
<evidence type="ECO:0000313" key="3">
    <source>
        <dbReference type="Proteomes" id="UP001620460"/>
    </source>
</evidence>
<gene>
    <name evidence="2" type="ORF">ISP17_12450</name>
</gene>
<dbReference type="EMBL" id="JADIKM010000003">
    <property type="protein sequence ID" value="MFK2904767.1"/>
    <property type="molecule type" value="Genomic_DNA"/>
</dbReference>
<feature type="signal peptide" evidence="1">
    <location>
        <begin position="1"/>
        <end position="26"/>
    </location>
</feature>
<organism evidence="2 3">
    <name type="scientific">Dyella ginsengisoli</name>
    <dbReference type="NCBI Taxonomy" id="363848"/>
    <lineage>
        <taxon>Bacteria</taxon>
        <taxon>Pseudomonadati</taxon>
        <taxon>Pseudomonadota</taxon>
        <taxon>Gammaproteobacteria</taxon>
        <taxon>Lysobacterales</taxon>
        <taxon>Rhodanobacteraceae</taxon>
        <taxon>Dyella</taxon>
    </lineage>
</organism>
<comment type="caution">
    <text evidence="2">The sequence shown here is derived from an EMBL/GenBank/DDBJ whole genome shotgun (WGS) entry which is preliminary data.</text>
</comment>
<dbReference type="Proteomes" id="UP001620460">
    <property type="component" value="Unassembled WGS sequence"/>
</dbReference>
<feature type="chain" id="PRO_5046795494" description="Dicarboxylate transport domain-containing protein" evidence="1">
    <location>
        <begin position="27"/>
        <end position="673"/>
    </location>
</feature>
<evidence type="ECO:0000256" key="1">
    <source>
        <dbReference type="SAM" id="SignalP"/>
    </source>
</evidence>
<protein>
    <recommendedName>
        <fullName evidence="4">Dicarboxylate transport domain-containing protein</fullName>
    </recommendedName>
</protein>
<proteinExistence type="predicted"/>
<sequence>MGALSSRLSWVLSLVVSVLLAAPAHAGASLTAKALTVPGATLQQLTLAVTPADTGGLRLQLDAARADVPAMGWRRVGLHLDALLQRDPQGRWVLDGPLQLLRAPGAALSDATISLQVDQAANTLLVDLRQGKARATTAVPLDQPTHAQIELKNLPFGWLQGLIGTVWSGRATGGRVNALVALDRRTDGIQASGQFDLSALGFDSPTGKLAAQGLGGGGRFTLNTADGPASINLESTLRGGELLLGPIYANLPDHAVQLSLDAQARGGAITVSRLRVGDPDAMQLRGAIAFNAKGDLASLNLSQLQLSLPMAYQRYGRAWLATYGLRDMTARGQLSATLDLREDGLHAFDFDTDGVDLADADGRLAVVGLRGGLDWSRSGRRQATNLSWQSLGLYRLMHGSATSHWQSENGVLSLQQPVSMSLLGGQVRISDLDWAPAAAKGQRLDTSMAVSGVDMAAFSRTMGWPQFPGTLGGAITGLSVSGDRVVLTGGLSLNVFGGFVDITGLALQQPFGDNPVLAGDIALRQLDLGAITSVFDFGSITGPLDGHVNGLRLVNWQPVAFDAQLLASQGGRISQRAVNNLTSVGGGGVAAGLQGAVLKLFKTFGYDRIGLNCRLQGSVCHMSGLEPTADGYTIVDGSGLPHLNVIGHQAEVDWPTLIRRLKAAIDGNAPVVR</sequence>
<reference evidence="2 3" key="1">
    <citation type="submission" date="2020-10" db="EMBL/GenBank/DDBJ databases">
        <title>Phylogeny of dyella-like bacteria.</title>
        <authorList>
            <person name="Fu J."/>
        </authorList>
    </citation>
    <scope>NUCLEOTIDE SEQUENCE [LARGE SCALE GENOMIC DNA]</scope>
    <source>
        <strain evidence="2 3">Gsoil3046</strain>
    </source>
</reference>
<keyword evidence="1" id="KW-0732">Signal</keyword>
<name>A0ABW8JUK4_9GAMM</name>
<accession>A0ABW8JUK4</accession>